<evidence type="ECO:0000313" key="2">
    <source>
        <dbReference type="EMBL" id="EJQ76268.1"/>
    </source>
</evidence>
<comment type="caution">
    <text evidence="2">The sequence shown here is derived from an EMBL/GenBank/DDBJ whole genome shotgun (WGS) entry which is preliminary data.</text>
</comment>
<evidence type="ECO:0000259" key="1">
    <source>
        <dbReference type="Pfam" id="PF20274"/>
    </source>
</evidence>
<dbReference type="InterPro" id="IPR046909">
    <property type="entry name" value="cREC_REC"/>
</dbReference>
<feature type="domain" description="Cyclic-phosphate processing Receiver" evidence="1">
    <location>
        <begin position="1"/>
        <end position="28"/>
    </location>
</feature>
<name>J8A3S8_BACCE</name>
<sequence>MNVYMDDQRSCPYGYVLATTAESTLKYVGS</sequence>
<dbReference type="HOGENOM" id="CLU_3402007_0_0_9"/>
<dbReference type="AlphaFoldDB" id="J8A3S8"/>
<gene>
    <name evidence="2" type="ORF">IGC_04178</name>
</gene>
<dbReference type="EMBL" id="AHEA01000028">
    <property type="protein sequence ID" value="EJQ76268.1"/>
    <property type="molecule type" value="Genomic_DNA"/>
</dbReference>
<evidence type="ECO:0000313" key="3">
    <source>
        <dbReference type="Proteomes" id="UP000006977"/>
    </source>
</evidence>
<protein>
    <recommendedName>
        <fullName evidence="1">Cyclic-phosphate processing Receiver domain-containing protein</fullName>
    </recommendedName>
</protein>
<dbReference type="Pfam" id="PF20274">
    <property type="entry name" value="cREC_REC"/>
    <property type="match status" value="1"/>
</dbReference>
<proteinExistence type="predicted"/>
<organism evidence="2 3">
    <name type="scientific">Bacillus cereus HuA4-10</name>
    <dbReference type="NCBI Taxonomy" id="1053206"/>
    <lineage>
        <taxon>Bacteria</taxon>
        <taxon>Bacillati</taxon>
        <taxon>Bacillota</taxon>
        <taxon>Bacilli</taxon>
        <taxon>Bacillales</taxon>
        <taxon>Bacillaceae</taxon>
        <taxon>Bacillus</taxon>
        <taxon>Bacillus cereus group</taxon>
    </lineage>
</organism>
<reference evidence="2 3" key="1">
    <citation type="submission" date="2012-04" db="EMBL/GenBank/DDBJ databases">
        <title>The Genome Sequence of Bacillus cereus HuA4-10.</title>
        <authorList>
            <consortium name="The Broad Institute Genome Sequencing Platform"/>
            <consortium name="The Broad Institute Genome Sequencing Center for Infectious Disease"/>
            <person name="Feldgarden M."/>
            <person name="Van der Auwera G.A."/>
            <person name="Mahillon J."/>
            <person name="Duprez V."/>
            <person name="Timmery S."/>
            <person name="Mattelet C."/>
            <person name="Dierick K."/>
            <person name="Sun M."/>
            <person name="Yu Z."/>
            <person name="Zhu L."/>
            <person name="Hu X."/>
            <person name="Shank E.B."/>
            <person name="Swiecicka I."/>
            <person name="Hansen B.M."/>
            <person name="Andrup L."/>
            <person name="Young S.K."/>
            <person name="Zeng Q."/>
            <person name="Gargeya S."/>
            <person name="Fitzgerald M."/>
            <person name="Haas B."/>
            <person name="Abouelleil A."/>
            <person name="Alvarado L."/>
            <person name="Arachchi H.M."/>
            <person name="Berlin A."/>
            <person name="Chapman S.B."/>
            <person name="Goldberg J."/>
            <person name="Griggs A."/>
            <person name="Gujja S."/>
            <person name="Hansen M."/>
            <person name="Howarth C."/>
            <person name="Imamovic A."/>
            <person name="Larimer J."/>
            <person name="McCowen C."/>
            <person name="Montmayeur A."/>
            <person name="Murphy C."/>
            <person name="Neiman D."/>
            <person name="Pearson M."/>
            <person name="Priest M."/>
            <person name="Roberts A."/>
            <person name="Saif S."/>
            <person name="Shea T."/>
            <person name="Sisk P."/>
            <person name="Sykes S."/>
            <person name="Wortman J."/>
            <person name="Nusbaum C."/>
            <person name="Birren B."/>
        </authorList>
    </citation>
    <scope>NUCLEOTIDE SEQUENCE [LARGE SCALE GENOMIC DNA]</scope>
    <source>
        <strain evidence="2 3">HuA4-10</strain>
    </source>
</reference>
<dbReference type="Proteomes" id="UP000006977">
    <property type="component" value="Unassembled WGS sequence"/>
</dbReference>
<accession>J8A3S8</accession>